<evidence type="ECO:0000313" key="2">
    <source>
        <dbReference type="EMBL" id="EDL83133.1"/>
    </source>
</evidence>
<organism evidence="2 3">
    <name type="scientific">Rattus norvegicus</name>
    <name type="common">Rat</name>
    <dbReference type="NCBI Taxonomy" id="10116"/>
    <lineage>
        <taxon>Eukaryota</taxon>
        <taxon>Metazoa</taxon>
        <taxon>Chordata</taxon>
        <taxon>Craniata</taxon>
        <taxon>Vertebrata</taxon>
        <taxon>Euteleostomi</taxon>
        <taxon>Mammalia</taxon>
        <taxon>Eutheria</taxon>
        <taxon>Euarchontoglires</taxon>
        <taxon>Glires</taxon>
        <taxon>Rodentia</taxon>
        <taxon>Myomorpha</taxon>
        <taxon>Muroidea</taxon>
        <taxon>Muridae</taxon>
        <taxon>Murinae</taxon>
        <taxon>Rattus</taxon>
    </lineage>
</organism>
<dbReference type="AlphaFoldDB" id="A6KK45"/>
<dbReference type="EMBL" id="CH474059">
    <property type="protein sequence ID" value="EDL83133.1"/>
    <property type="molecule type" value="Genomic_DNA"/>
</dbReference>
<sequence length="112" mass="12318">MPEQGGWLGTAGSRCTKLPQASAQPPTRVSETLMLRGVSAASGIRLRLRQNSWQGWWHSVPGSVAEVGRGRAEPELQSSFSLPGPRWLLSSFYGSSILRLNFHPHLEPIKVK</sequence>
<name>A6KK45_RAT</name>
<evidence type="ECO:0000256" key="1">
    <source>
        <dbReference type="SAM" id="MobiDB-lite"/>
    </source>
</evidence>
<reference evidence="3" key="1">
    <citation type="submission" date="2005-09" db="EMBL/GenBank/DDBJ databases">
        <authorList>
            <person name="Mural R.J."/>
            <person name="Li P.W."/>
            <person name="Adams M.D."/>
            <person name="Amanatides P.G."/>
            <person name="Baden-Tillson H."/>
            <person name="Barnstead M."/>
            <person name="Chin S.H."/>
            <person name="Dew I."/>
            <person name="Evans C.A."/>
            <person name="Ferriera S."/>
            <person name="Flanigan M."/>
            <person name="Fosler C."/>
            <person name="Glodek A."/>
            <person name="Gu Z."/>
            <person name="Holt R.A."/>
            <person name="Jennings D."/>
            <person name="Kraft C.L."/>
            <person name="Lu F."/>
            <person name="Nguyen T."/>
            <person name="Nusskern D.R."/>
            <person name="Pfannkoch C.M."/>
            <person name="Sitter C."/>
            <person name="Sutton G.G."/>
            <person name="Venter J.C."/>
            <person name="Wang Z."/>
            <person name="Woodage T."/>
            <person name="Zheng X.H."/>
            <person name="Zhong F."/>
        </authorList>
    </citation>
    <scope>NUCLEOTIDE SEQUENCE [LARGE SCALE GENOMIC DNA]</scope>
    <source>
        <strain>BN</strain>
        <strain evidence="3">Sprague-Dawley</strain>
    </source>
</reference>
<dbReference type="Proteomes" id="UP000234681">
    <property type="component" value="Chromosome 1"/>
</dbReference>
<protein>
    <submittedName>
        <fullName evidence="2">RCG44884</fullName>
    </submittedName>
</protein>
<gene>
    <name evidence="2" type="ORF">rCG_44884</name>
</gene>
<proteinExistence type="predicted"/>
<evidence type="ECO:0000313" key="3">
    <source>
        <dbReference type="Proteomes" id="UP000234681"/>
    </source>
</evidence>
<accession>A6KK45</accession>
<feature type="region of interest" description="Disordered" evidence="1">
    <location>
        <begin position="1"/>
        <end position="27"/>
    </location>
</feature>